<dbReference type="AlphaFoldDB" id="A0A699ZA85"/>
<protein>
    <submittedName>
        <fullName evidence="1">Uncharacterized protein</fullName>
    </submittedName>
</protein>
<sequence>MLAVQAISPHRITTDEAAAPAIWWERLRAADADEVEKAKELCTCGDLTRLANKSLDAFITLLDTGGPLLPPPGKPQCWVLWLQAEQGDVAASLLSGVCKCVHGAHVNNTKLEKLRDRCLDLLDLVLDLGGIGAFISTCRSSSELPKLSKEFTSIMDRFVACIKEVKAYGEHYTKAGREGGIAGYNMFLLYHKHKEGYDELDTKLRDLTAHATLTLGVYHKMKMLEDVLAKLNTGMPPV</sequence>
<proteinExistence type="predicted"/>
<dbReference type="Proteomes" id="UP000485058">
    <property type="component" value="Unassembled WGS sequence"/>
</dbReference>
<organism evidence="1 2">
    <name type="scientific">Haematococcus lacustris</name>
    <name type="common">Green alga</name>
    <name type="synonym">Haematococcus pluvialis</name>
    <dbReference type="NCBI Taxonomy" id="44745"/>
    <lineage>
        <taxon>Eukaryota</taxon>
        <taxon>Viridiplantae</taxon>
        <taxon>Chlorophyta</taxon>
        <taxon>core chlorophytes</taxon>
        <taxon>Chlorophyceae</taxon>
        <taxon>CS clade</taxon>
        <taxon>Chlamydomonadales</taxon>
        <taxon>Haematococcaceae</taxon>
        <taxon>Haematococcus</taxon>
    </lineage>
</organism>
<evidence type="ECO:0000313" key="2">
    <source>
        <dbReference type="Proteomes" id="UP000485058"/>
    </source>
</evidence>
<reference evidence="1 2" key="1">
    <citation type="submission" date="2020-02" db="EMBL/GenBank/DDBJ databases">
        <title>Draft genome sequence of Haematococcus lacustris strain NIES-144.</title>
        <authorList>
            <person name="Morimoto D."/>
            <person name="Nakagawa S."/>
            <person name="Yoshida T."/>
            <person name="Sawayama S."/>
        </authorList>
    </citation>
    <scope>NUCLEOTIDE SEQUENCE [LARGE SCALE GENOMIC DNA]</scope>
    <source>
        <strain evidence="1 2">NIES-144</strain>
    </source>
</reference>
<evidence type="ECO:0000313" key="1">
    <source>
        <dbReference type="EMBL" id="GFH19533.1"/>
    </source>
</evidence>
<dbReference type="EMBL" id="BLLF01001480">
    <property type="protein sequence ID" value="GFH19533.1"/>
    <property type="molecule type" value="Genomic_DNA"/>
</dbReference>
<name>A0A699ZA85_HAELA</name>
<accession>A0A699ZA85</accession>
<feature type="non-terminal residue" evidence="1">
    <location>
        <position position="1"/>
    </location>
</feature>
<keyword evidence="2" id="KW-1185">Reference proteome</keyword>
<gene>
    <name evidence="1" type="ORF">HaLaN_16490</name>
</gene>
<comment type="caution">
    <text evidence="1">The sequence shown here is derived from an EMBL/GenBank/DDBJ whole genome shotgun (WGS) entry which is preliminary data.</text>
</comment>
<feature type="non-terminal residue" evidence="1">
    <location>
        <position position="238"/>
    </location>
</feature>